<dbReference type="eggNOG" id="KOG1848">
    <property type="taxonomic scope" value="Eukaryota"/>
</dbReference>
<dbReference type="KEGG" id="spaa:SPAPADRAFT_55914"/>
<evidence type="ECO:0000259" key="5">
    <source>
        <dbReference type="Pfam" id="PF16213"/>
    </source>
</evidence>
<evidence type="ECO:0000259" key="4">
    <source>
        <dbReference type="Pfam" id="PF16206"/>
    </source>
</evidence>
<evidence type="ECO:0000313" key="7">
    <source>
        <dbReference type="Proteomes" id="UP000000709"/>
    </source>
</evidence>
<dbReference type="Pfam" id="PF12783">
    <property type="entry name" value="Sec7-like_HUS"/>
    <property type="match status" value="1"/>
</dbReference>
<sequence>MSSIHSLIGELTNLSTESKRRFTETRHACDKAVAALKSYPSWDIQIKDISQPQHKQEITRPVILACKSGNAKLTTISLSIIHKLIMAQLIPIDTLKELLNALLEASHLAIDIQLRILQCLPSFMQSYSEQFTGELLLILLEICSSLTANNKSTVVINTASATLQQLFSNIYDKIKELPEGVAGTHQIKIDNDEIVTVDDLSNEGYLIFQDLCHFIENEKPTYLKESIHIKLLSVLEIVENIIASHTTIFLKHQELAYLLRVKVVPSMLRILNSPLKPFPLVDRTMRIIYVLLSTQLENLEIESEVVLSFLNHLLLDGSGNTAAGEFVEPDWEKVLVLELFKGLFSDFQVMKSIYTKFDYNKDKKNVVLELLTILGTYLSNNSQLLQEEIRPIPKSWSVSSDQQHVYLSKSTSGLKTSILDHLDKSEPPTGIPPTYTIYLIHTILTSFCEGIANFVASLSEGPGAADLEEDVQLINALISRTAKEITGLYHRFIYTIMDEECFHLLIRSMQRFTHTTGLLGLVEIRDDLLLTLSRAIINNIPHKEVGRSPTPETGKQPFGFGFVETISSSLNDANGAVVKEETDISTSSVHSRYFNSRHITCIRALANLAISLGSTLKSSWTIIWVTFQWCDYFINGHDEFFGYIRGKVKMAGPDGKKPDLSNADIVNVQTSMKKLLESIGDYNVDSYYDVVDSLTSLSNREIGEGKQEEEDTDLHTCPYNKSYFLNKLVQVCEINGKKFLIEDNKSWELIQGYFIELGSCRTLHSNVRISITEAFTNVIKTVSHDGFEQQDDEETIHITSEKSLESLGKYLNSLVTLGLAQELLVLNCETDIYLTILTTLHELIDKYDTFYQKSWNKVFHILNLPFTISGNGATADKFRLLVEKSYDTLKLILDEFLSSLPFDQYKLLIDTLGNFVDQKYDLNISFSSVSYFWLISDSLKSRIVMFSTERTKQHIPESVVSDAELVEFITSSPESLDLYTCLDIYLLSSLTKISQVEERAQVKNGSIQTFFQIIDVHGSLLGNCWDLIYEIVLPKLFSMIPKPDEFGKVGDKTVLESYNLMLDGFTSLYNKFMRNKEIEGIVVKWQALIDYLKRLLSSNSVDLKLQVFKSFHDLLVSVYELSGSLTEIRNMVFRLWVEVPVEYDFINIKYQECLVELMKCFPDLYKIIISKLTLDEANTIINMFNKCARYPILPTNQLDDVKPTSLQASVIENLNLIDVKESPAIQSLVIQQLGVMIIYPFGIRSRIESKLTSNKLITDKFKLPTFVALGHVSLEILLEKLNSFEDSQFSVLIQDRGALKCLKSFIEIIDNHAEGVKSREKPAWILANQGIYFIIKQLLAHDSSVQDDEMWKLIIQDIKLCFQSTQENQDVKIEQYKELSELILPNLLARTKNDSTELLSEYVEILYDNSFLYEFNEWEKTVFDQYKNNNSSDELIEQLTNYPFEEVFGTTTPLVKYDNYKSRITCLQELIKFSKPSFSGTTRELQTISQKFLVARASFCSRRFISDQRLLYKCPIPIVQQRELMIILNGLGELRGEHDNKTNQTKLYRLLIKLIPYATRIDGAGYKLTKVLDTLVV</sequence>
<feature type="domain" description="Mon2/Sec7/BIG1-like dimerisation and cyclophilin-binding" evidence="5">
    <location>
        <begin position="4"/>
        <end position="174"/>
    </location>
</feature>
<dbReference type="Pfam" id="PF16213">
    <property type="entry name" value="DCB"/>
    <property type="match status" value="1"/>
</dbReference>
<gene>
    <name evidence="6" type="ORF">SPAPADRAFT_55914</name>
</gene>
<dbReference type="RefSeq" id="XP_007375745.1">
    <property type="nucleotide sequence ID" value="XM_007375683.1"/>
</dbReference>
<dbReference type="GeneID" id="18871986"/>
<dbReference type="EMBL" id="GL996502">
    <property type="protein sequence ID" value="EGW32469.1"/>
    <property type="molecule type" value="Genomic_DNA"/>
</dbReference>
<evidence type="ECO:0000259" key="3">
    <source>
        <dbReference type="Pfam" id="PF12783"/>
    </source>
</evidence>
<dbReference type="SUPFAM" id="SSF48371">
    <property type="entry name" value="ARM repeat"/>
    <property type="match status" value="1"/>
</dbReference>
<keyword evidence="1" id="KW-0813">Transport</keyword>
<accession>G3AN86</accession>
<dbReference type="Proteomes" id="UP000000709">
    <property type="component" value="Unassembled WGS sequence"/>
</dbReference>
<dbReference type="InParanoid" id="G3AN86"/>
<keyword evidence="2" id="KW-0653">Protein transport</keyword>
<organism evidence="7">
    <name type="scientific">Spathaspora passalidarum (strain NRRL Y-27907 / 11-Y1)</name>
    <dbReference type="NCBI Taxonomy" id="619300"/>
    <lineage>
        <taxon>Eukaryota</taxon>
        <taxon>Fungi</taxon>
        <taxon>Dikarya</taxon>
        <taxon>Ascomycota</taxon>
        <taxon>Saccharomycotina</taxon>
        <taxon>Pichiomycetes</taxon>
        <taxon>Debaryomycetaceae</taxon>
        <taxon>Spathaspora</taxon>
    </lineage>
</organism>
<protein>
    <submittedName>
        <fullName evidence="6">Uncharacterized protein</fullName>
    </submittedName>
</protein>
<name>G3AN86_SPAPN</name>
<dbReference type="InterPro" id="IPR032817">
    <property type="entry name" value="Mon2_C"/>
</dbReference>
<feature type="domain" description="Mon2 C-terminal" evidence="4">
    <location>
        <begin position="895"/>
        <end position="1033"/>
    </location>
</feature>
<dbReference type="InterPro" id="IPR032629">
    <property type="entry name" value="DCB_dom"/>
</dbReference>
<dbReference type="OMA" id="AWRLCLN"/>
<evidence type="ECO:0000256" key="2">
    <source>
        <dbReference type="ARBA" id="ARBA00022927"/>
    </source>
</evidence>
<feature type="domain" description="Mon2/Sec7/BIG1-like HUS" evidence="3">
    <location>
        <begin position="202"/>
        <end position="366"/>
    </location>
</feature>
<evidence type="ECO:0000313" key="6">
    <source>
        <dbReference type="EMBL" id="EGW32469.1"/>
    </source>
</evidence>
<dbReference type="FunCoup" id="G3AN86">
    <property type="interactions" value="767"/>
</dbReference>
<dbReference type="GO" id="GO:0005794">
    <property type="term" value="C:Golgi apparatus"/>
    <property type="evidence" value="ECO:0007669"/>
    <property type="project" value="UniProtKB-ARBA"/>
</dbReference>
<reference evidence="6 7" key="1">
    <citation type="journal article" date="2011" name="Proc. Natl. Acad. Sci. U.S.A.">
        <title>Comparative genomics of xylose-fermenting fungi for enhanced biofuel production.</title>
        <authorList>
            <person name="Wohlbach D.J."/>
            <person name="Kuo A."/>
            <person name="Sato T.K."/>
            <person name="Potts K.M."/>
            <person name="Salamov A.A."/>
            <person name="LaButti K.M."/>
            <person name="Sun H."/>
            <person name="Clum A."/>
            <person name="Pangilinan J.L."/>
            <person name="Lindquist E.A."/>
            <person name="Lucas S."/>
            <person name="Lapidus A."/>
            <person name="Jin M."/>
            <person name="Gunawan C."/>
            <person name="Balan V."/>
            <person name="Dale B.E."/>
            <person name="Jeffries T.W."/>
            <person name="Zinkel R."/>
            <person name="Barry K.W."/>
            <person name="Grigoriev I.V."/>
            <person name="Gasch A.P."/>
        </authorList>
    </citation>
    <scope>NUCLEOTIDE SEQUENCE [LARGE SCALE GENOMIC DNA]</scope>
    <source>
        <strain evidence="7">NRRL Y-27907 / 11-Y1</strain>
    </source>
</reference>
<dbReference type="HOGENOM" id="CLU_001169_1_0_1"/>
<proteinExistence type="predicted"/>
<dbReference type="InterPro" id="IPR032691">
    <property type="entry name" value="Mon2/Sec7/BIG1-like_HUS"/>
</dbReference>
<dbReference type="STRING" id="619300.G3AN86"/>
<dbReference type="GO" id="GO:0015031">
    <property type="term" value="P:protein transport"/>
    <property type="evidence" value="ECO:0007669"/>
    <property type="project" value="UniProtKB-KW"/>
</dbReference>
<dbReference type="InterPro" id="IPR016024">
    <property type="entry name" value="ARM-type_fold"/>
</dbReference>
<dbReference type="Pfam" id="PF16206">
    <property type="entry name" value="Mon2_C"/>
    <property type="match status" value="1"/>
</dbReference>
<dbReference type="OrthoDB" id="294853at2759"/>
<keyword evidence="7" id="KW-1185">Reference proteome</keyword>
<evidence type="ECO:0000256" key="1">
    <source>
        <dbReference type="ARBA" id="ARBA00022448"/>
    </source>
</evidence>